<sequence>MLCFPMSGNHIHFREVGSVVNMSLRVSRFVL</sequence>
<reference evidence="1" key="1">
    <citation type="submission" date="2014-11" db="EMBL/GenBank/DDBJ databases">
        <authorList>
            <person name="Amaro Gonzalez C."/>
        </authorList>
    </citation>
    <scope>NUCLEOTIDE SEQUENCE</scope>
</reference>
<reference evidence="1" key="2">
    <citation type="journal article" date="2015" name="Fish Shellfish Immunol.">
        <title>Early steps in the European eel (Anguilla anguilla)-Vibrio vulnificus interaction in the gills: Role of the RtxA13 toxin.</title>
        <authorList>
            <person name="Callol A."/>
            <person name="Pajuelo D."/>
            <person name="Ebbesson L."/>
            <person name="Teles M."/>
            <person name="MacKenzie S."/>
            <person name="Amaro C."/>
        </authorList>
    </citation>
    <scope>NUCLEOTIDE SEQUENCE</scope>
</reference>
<evidence type="ECO:0000313" key="1">
    <source>
        <dbReference type="EMBL" id="JAI06985.1"/>
    </source>
</evidence>
<proteinExistence type="predicted"/>
<accession>A0A0E9XWF2</accession>
<dbReference type="EMBL" id="GBXM01001593">
    <property type="protein sequence ID" value="JAI06985.1"/>
    <property type="molecule type" value="Transcribed_RNA"/>
</dbReference>
<organism evidence="1">
    <name type="scientific">Anguilla anguilla</name>
    <name type="common">European freshwater eel</name>
    <name type="synonym">Muraena anguilla</name>
    <dbReference type="NCBI Taxonomy" id="7936"/>
    <lineage>
        <taxon>Eukaryota</taxon>
        <taxon>Metazoa</taxon>
        <taxon>Chordata</taxon>
        <taxon>Craniata</taxon>
        <taxon>Vertebrata</taxon>
        <taxon>Euteleostomi</taxon>
        <taxon>Actinopterygii</taxon>
        <taxon>Neopterygii</taxon>
        <taxon>Teleostei</taxon>
        <taxon>Anguilliformes</taxon>
        <taxon>Anguillidae</taxon>
        <taxon>Anguilla</taxon>
    </lineage>
</organism>
<protein>
    <submittedName>
        <fullName evidence="1">Uncharacterized protein</fullName>
    </submittedName>
</protein>
<dbReference type="AlphaFoldDB" id="A0A0E9XWF2"/>
<name>A0A0E9XWF2_ANGAN</name>